<dbReference type="Gene3D" id="3.90.550.10">
    <property type="entry name" value="Spore Coat Polysaccharide Biosynthesis Protein SpsA, Chain A"/>
    <property type="match status" value="1"/>
</dbReference>
<evidence type="ECO:0000313" key="4">
    <source>
        <dbReference type="Proteomes" id="UP000034006"/>
    </source>
</evidence>
<dbReference type="InterPro" id="IPR005835">
    <property type="entry name" value="NTP_transferase_dom"/>
</dbReference>
<protein>
    <submittedName>
        <fullName evidence="3">Mannose-1-phosphate guanylyltransferase</fullName>
    </submittedName>
</protein>
<keyword evidence="3" id="KW-0808">Transferase</keyword>
<evidence type="ECO:0000259" key="2">
    <source>
        <dbReference type="Pfam" id="PF22640"/>
    </source>
</evidence>
<dbReference type="PANTHER" id="PTHR46390:SF1">
    <property type="entry name" value="MANNOSE-1-PHOSPHATE GUANYLYLTRANSFERASE"/>
    <property type="match status" value="1"/>
</dbReference>
<dbReference type="InterPro" id="IPR051161">
    <property type="entry name" value="Mannose-6P_isomerase_type2"/>
</dbReference>
<feature type="domain" description="MannoseP isomerase/GMP-like beta-helix" evidence="2">
    <location>
        <begin position="290"/>
        <end position="342"/>
    </location>
</feature>
<sequence>MIPIIICGGVGTKMWPLSTSTLPKHFLPFVDGKSLFQANWNSLRKKYSPEEIYLQTNASQAKIAHSQVGELLSENIFIEPETRNQGPATGLAAAFLKKIGRGDEPFMLVQVDDLRFPEEDFLDFIDVAETLSLTTSKYITAGYVPNSVVLGVDYLLRGELVSGDSPIQVFEIADYIDRSETEKINEYMDSGRLLVHTNHTTMTPDNLLAMYKKYKPDWYTPLLEIVNGAIVADEYAKMAKGALEEVAKQSHKAGDSLVIMHPFKWIDFGTWEFVDRFYRENNYFANNGGQVQIDGENNFLWSESGKIMATIGVSDLVVVESKDGILVTKKDSSGKVGHVVDKINSGDV</sequence>
<dbReference type="EMBL" id="LCIH01000010">
    <property type="protein sequence ID" value="KKT51563.1"/>
    <property type="molecule type" value="Genomic_DNA"/>
</dbReference>
<evidence type="ECO:0000259" key="1">
    <source>
        <dbReference type="Pfam" id="PF00483"/>
    </source>
</evidence>
<reference evidence="3 4" key="1">
    <citation type="journal article" date="2015" name="Nature">
        <title>rRNA introns, odd ribosomes, and small enigmatic genomes across a large radiation of phyla.</title>
        <authorList>
            <person name="Brown C.T."/>
            <person name="Hug L.A."/>
            <person name="Thomas B.C."/>
            <person name="Sharon I."/>
            <person name="Castelle C.J."/>
            <person name="Singh A."/>
            <person name="Wilkins M.J."/>
            <person name="Williams K.H."/>
            <person name="Banfield J.F."/>
        </authorList>
    </citation>
    <scope>NUCLEOTIDE SEQUENCE [LARGE SCALE GENOMIC DNA]</scope>
</reference>
<dbReference type="PANTHER" id="PTHR46390">
    <property type="entry name" value="MANNOSE-1-PHOSPHATE GUANYLYLTRANSFERASE"/>
    <property type="match status" value="1"/>
</dbReference>
<evidence type="ECO:0000313" key="3">
    <source>
        <dbReference type="EMBL" id="KKT51563.1"/>
    </source>
</evidence>
<gene>
    <name evidence="3" type="ORF">UW44_C0010G0001</name>
</gene>
<dbReference type="Proteomes" id="UP000034006">
    <property type="component" value="Unassembled WGS sequence"/>
</dbReference>
<dbReference type="InterPro" id="IPR029044">
    <property type="entry name" value="Nucleotide-diphossugar_trans"/>
</dbReference>
<accession>A0A0G1HY77</accession>
<dbReference type="Pfam" id="PF00483">
    <property type="entry name" value="NTP_transferase"/>
    <property type="match status" value="1"/>
</dbReference>
<dbReference type="SUPFAM" id="SSF53448">
    <property type="entry name" value="Nucleotide-diphospho-sugar transferases"/>
    <property type="match status" value="1"/>
</dbReference>
<proteinExistence type="predicted"/>
<feature type="domain" description="Nucleotidyl transferase" evidence="1">
    <location>
        <begin position="3"/>
        <end position="130"/>
    </location>
</feature>
<dbReference type="AlphaFoldDB" id="A0A0G1HY77"/>
<organism evidence="3 4">
    <name type="scientific">Candidatus Collierbacteria bacterium GW2011_GWB2_44_22</name>
    <dbReference type="NCBI Taxonomy" id="1618387"/>
    <lineage>
        <taxon>Bacteria</taxon>
        <taxon>Candidatus Collieribacteriota</taxon>
    </lineage>
</organism>
<dbReference type="GO" id="GO:0004475">
    <property type="term" value="F:mannose-1-phosphate guanylyltransferase (GTP) activity"/>
    <property type="evidence" value="ECO:0007669"/>
    <property type="project" value="TreeGrafter"/>
</dbReference>
<dbReference type="SUPFAM" id="SSF159283">
    <property type="entry name" value="Guanosine diphospho-D-mannose pyrophosphorylase/mannose-6-phosphate isomerase linker domain"/>
    <property type="match status" value="1"/>
</dbReference>
<dbReference type="InterPro" id="IPR054566">
    <property type="entry name" value="ManC/GMP-like_b-helix"/>
</dbReference>
<name>A0A0G1HY77_9BACT</name>
<dbReference type="Pfam" id="PF22640">
    <property type="entry name" value="ManC_GMP_beta-helix"/>
    <property type="match status" value="1"/>
</dbReference>
<comment type="caution">
    <text evidence="3">The sequence shown here is derived from an EMBL/GenBank/DDBJ whole genome shotgun (WGS) entry which is preliminary data.</text>
</comment>
<dbReference type="STRING" id="1618387.UW44_C0010G0001"/>
<keyword evidence="3" id="KW-0548">Nucleotidyltransferase</keyword>
<dbReference type="GO" id="GO:0009298">
    <property type="term" value="P:GDP-mannose biosynthetic process"/>
    <property type="evidence" value="ECO:0007669"/>
    <property type="project" value="TreeGrafter"/>
</dbReference>